<evidence type="ECO:0000313" key="2">
    <source>
        <dbReference type="EMBL" id="MBH1941681.1"/>
    </source>
</evidence>
<dbReference type="Pfam" id="PF13443">
    <property type="entry name" value="HTH_26"/>
    <property type="match status" value="1"/>
</dbReference>
<comment type="caution">
    <text evidence="2">The sequence shown here is derived from an EMBL/GenBank/DDBJ whole genome shotgun (WGS) entry which is preliminary data.</text>
</comment>
<dbReference type="InterPro" id="IPR001387">
    <property type="entry name" value="Cro/C1-type_HTH"/>
</dbReference>
<dbReference type="GO" id="GO:0003677">
    <property type="term" value="F:DNA binding"/>
    <property type="evidence" value="ECO:0007669"/>
    <property type="project" value="InterPro"/>
</dbReference>
<protein>
    <submittedName>
        <fullName evidence="2">Helix-turn-helix transcriptional regulator</fullName>
    </submittedName>
</protein>
<dbReference type="CDD" id="cd00093">
    <property type="entry name" value="HTH_XRE"/>
    <property type="match status" value="1"/>
</dbReference>
<dbReference type="RefSeq" id="WP_197661926.1">
    <property type="nucleotide sequence ID" value="NZ_JAEAGR010000013.1"/>
</dbReference>
<dbReference type="Gene3D" id="1.10.260.40">
    <property type="entry name" value="lambda repressor-like DNA-binding domains"/>
    <property type="match status" value="1"/>
</dbReference>
<gene>
    <name evidence="2" type="ORF">I5677_12330</name>
</gene>
<dbReference type="SMART" id="SM00530">
    <property type="entry name" value="HTH_XRE"/>
    <property type="match status" value="1"/>
</dbReference>
<feature type="domain" description="HTH cro/C1-type" evidence="1">
    <location>
        <begin position="23"/>
        <end position="67"/>
    </location>
</feature>
<name>A0A8J7HC12_9FIRM</name>
<accession>A0A8J7HC12</accession>
<organism evidence="2 3">
    <name type="scientific">Mobilitalea sibirica</name>
    <dbReference type="NCBI Taxonomy" id="1462919"/>
    <lineage>
        <taxon>Bacteria</taxon>
        <taxon>Bacillati</taxon>
        <taxon>Bacillota</taxon>
        <taxon>Clostridia</taxon>
        <taxon>Lachnospirales</taxon>
        <taxon>Lachnospiraceae</taxon>
        <taxon>Mobilitalea</taxon>
    </lineage>
</organism>
<proteinExistence type="predicted"/>
<reference evidence="2" key="1">
    <citation type="submission" date="2020-12" db="EMBL/GenBank/DDBJ databases">
        <title>M. sibirica DSM 26468T genome.</title>
        <authorList>
            <person name="Thieme N."/>
            <person name="Rettenmaier R."/>
            <person name="Zverlov V."/>
            <person name="Liebl W."/>
        </authorList>
    </citation>
    <scope>NUCLEOTIDE SEQUENCE</scope>
    <source>
        <strain evidence="2">DSM 26468</strain>
    </source>
</reference>
<dbReference type="Proteomes" id="UP000623269">
    <property type="component" value="Unassembled WGS sequence"/>
</dbReference>
<dbReference type="SUPFAM" id="SSF47413">
    <property type="entry name" value="lambda repressor-like DNA-binding domains"/>
    <property type="match status" value="1"/>
</dbReference>
<evidence type="ECO:0000313" key="3">
    <source>
        <dbReference type="Proteomes" id="UP000623269"/>
    </source>
</evidence>
<keyword evidence="3" id="KW-1185">Reference proteome</keyword>
<dbReference type="PROSITE" id="PS50943">
    <property type="entry name" value="HTH_CROC1"/>
    <property type="match status" value="1"/>
</dbReference>
<evidence type="ECO:0000259" key="1">
    <source>
        <dbReference type="PROSITE" id="PS50943"/>
    </source>
</evidence>
<dbReference type="AlphaFoldDB" id="A0A8J7HC12"/>
<sequence>MASIYKTDIIALKKLMVEKEIATISDLSKLSGINRNTLSSVLNGDAQPSAEVMDKLVSTLDIEPEIAGCIFFSLNLRSK</sequence>
<dbReference type="InterPro" id="IPR010982">
    <property type="entry name" value="Lambda_DNA-bd_dom_sf"/>
</dbReference>
<dbReference type="EMBL" id="JAEAGR010000013">
    <property type="protein sequence ID" value="MBH1941681.1"/>
    <property type="molecule type" value="Genomic_DNA"/>
</dbReference>